<dbReference type="AlphaFoldDB" id="F8QX30"/>
<sequence length="143" mass="15640">MARYNPVSTMPQSTTAVTATMGHRSTQPLVAQTHWQDPRPEVLVAACTILGISLVDLHSQSKPHRYQDVLFLAHFVAAAILCILECRNGSPIPAALRKILPAVMLCGQIVNMVVGSVVAPKEDEEQDKRRLEDLSGVNQAIKF</sequence>
<protein>
    <submittedName>
        <fullName evidence="1">Uncharacterized protein</fullName>
    </submittedName>
</protein>
<evidence type="ECO:0000313" key="1">
    <source>
        <dbReference type="EMBL" id="AEH41546.1"/>
    </source>
</evidence>
<accession>F8QX30</accession>
<dbReference type="EMBL" id="HM193221">
    <property type="protein sequence ID" value="AEH41546.1"/>
    <property type="molecule type" value="mRNA"/>
</dbReference>
<reference evidence="1" key="1">
    <citation type="journal article" date="2011" name="World J. Microbiol. Biotechnol.">
        <title>Construction and characterization of a full-length cDNA library from mycobiont of Endocarpon pusillum (lichen-forming Ascomycota).</title>
        <authorList>
            <person name="Wang Y.-Y."/>
            <person name="Zhang T."/>
            <person name="Zhou Q.-M."/>
            <person name="Wei J.-C."/>
        </authorList>
    </citation>
    <scope>NUCLEOTIDE SEQUENCE</scope>
</reference>
<name>F8QX30_9EURO</name>
<organism evidence="1">
    <name type="scientific">Endocarpon pusillum</name>
    <dbReference type="NCBI Taxonomy" id="364733"/>
    <lineage>
        <taxon>Eukaryota</taxon>
        <taxon>Fungi</taxon>
        <taxon>Dikarya</taxon>
        <taxon>Ascomycota</taxon>
        <taxon>Pezizomycotina</taxon>
        <taxon>Eurotiomycetes</taxon>
        <taxon>Chaetothyriomycetidae</taxon>
        <taxon>Verrucariales</taxon>
        <taxon>Verrucariaceae</taxon>
        <taxon>Endocarpon</taxon>
    </lineage>
</organism>
<proteinExistence type="evidence at transcript level"/>